<keyword evidence="2" id="KW-0472">Membrane</keyword>
<feature type="region of interest" description="Disordered" evidence="1">
    <location>
        <begin position="217"/>
        <end position="275"/>
    </location>
</feature>
<accession>A0A2I0MGV4</accession>
<protein>
    <submittedName>
        <fullName evidence="4">Mitochondria-localized glutamic acid-rich protein, transcript variant X3</fullName>
    </submittedName>
</protein>
<feature type="compositionally biased region" description="Low complexity" evidence="1">
    <location>
        <begin position="176"/>
        <end position="193"/>
    </location>
</feature>
<organism evidence="4 5">
    <name type="scientific">Columba livia</name>
    <name type="common">Rock dove</name>
    <dbReference type="NCBI Taxonomy" id="8932"/>
    <lineage>
        <taxon>Eukaryota</taxon>
        <taxon>Metazoa</taxon>
        <taxon>Chordata</taxon>
        <taxon>Craniata</taxon>
        <taxon>Vertebrata</taxon>
        <taxon>Euteleostomi</taxon>
        <taxon>Archelosauria</taxon>
        <taxon>Archosauria</taxon>
        <taxon>Dinosauria</taxon>
        <taxon>Saurischia</taxon>
        <taxon>Theropoda</taxon>
        <taxon>Coelurosauria</taxon>
        <taxon>Aves</taxon>
        <taxon>Neognathae</taxon>
        <taxon>Neoaves</taxon>
        <taxon>Columbimorphae</taxon>
        <taxon>Columbiformes</taxon>
        <taxon>Columbidae</taxon>
        <taxon>Columba</taxon>
    </lineage>
</organism>
<dbReference type="GO" id="GO:1904115">
    <property type="term" value="C:axon cytoplasm"/>
    <property type="evidence" value="ECO:0007669"/>
    <property type="project" value="GOC"/>
</dbReference>
<dbReference type="InterPro" id="IPR026093">
    <property type="entry name" value="MGARP"/>
</dbReference>
<evidence type="ECO:0000256" key="1">
    <source>
        <dbReference type="SAM" id="MobiDB-lite"/>
    </source>
</evidence>
<dbReference type="EMBL" id="AKCR02000013">
    <property type="protein sequence ID" value="PKK28915.1"/>
    <property type="molecule type" value="Genomic_DNA"/>
</dbReference>
<dbReference type="PANTHER" id="PTHR22910">
    <property type="entry name" value="PROTEIN MGARP"/>
    <property type="match status" value="1"/>
</dbReference>
<dbReference type="Pfam" id="PF14962">
    <property type="entry name" value="AIF-MLS"/>
    <property type="match status" value="1"/>
</dbReference>
<dbReference type="AlphaFoldDB" id="A0A2I0MGV4"/>
<feature type="domain" description="Protein MGARP N-terminal" evidence="3">
    <location>
        <begin position="63"/>
        <end position="234"/>
    </location>
</feature>
<dbReference type="Proteomes" id="UP000053872">
    <property type="component" value="Unassembled WGS sequence"/>
</dbReference>
<feature type="non-terminal residue" evidence="4">
    <location>
        <position position="1"/>
    </location>
</feature>
<dbReference type="PANTHER" id="PTHR22910:SF6">
    <property type="entry name" value="PROTEIN MGARP"/>
    <property type="match status" value="1"/>
</dbReference>
<feature type="transmembrane region" description="Helical" evidence="2">
    <location>
        <begin position="84"/>
        <end position="102"/>
    </location>
</feature>
<dbReference type="GO" id="GO:0008089">
    <property type="term" value="P:anterograde axonal transport"/>
    <property type="evidence" value="ECO:0007669"/>
    <property type="project" value="InterPro"/>
</dbReference>
<evidence type="ECO:0000259" key="3">
    <source>
        <dbReference type="Pfam" id="PF14962"/>
    </source>
</evidence>
<comment type="caution">
    <text evidence="4">The sequence shown here is derived from an EMBL/GenBank/DDBJ whole genome shotgun (WGS) entry which is preliminary data.</text>
</comment>
<dbReference type="GO" id="GO:0005741">
    <property type="term" value="C:mitochondrial outer membrane"/>
    <property type="evidence" value="ECO:0007669"/>
    <property type="project" value="TreeGrafter"/>
</dbReference>
<evidence type="ECO:0000256" key="2">
    <source>
        <dbReference type="SAM" id="Phobius"/>
    </source>
</evidence>
<name>A0A2I0MGV4_COLLI</name>
<evidence type="ECO:0000313" key="4">
    <source>
        <dbReference type="EMBL" id="PKK28915.1"/>
    </source>
</evidence>
<dbReference type="InterPro" id="IPR032773">
    <property type="entry name" value="MGARP_N"/>
</dbReference>
<feature type="region of interest" description="Disordered" evidence="1">
    <location>
        <begin position="123"/>
        <end position="199"/>
    </location>
</feature>
<keyword evidence="2" id="KW-0812">Transmembrane</keyword>
<keyword evidence="5" id="KW-1185">Reference proteome</keyword>
<reference evidence="4 5" key="1">
    <citation type="journal article" date="2013" name="Science">
        <title>Genomic diversity and evolution of the head crest in the rock pigeon.</title>
        <authorList>
            <person name="Shapiro M.D."/>
            <person name="Kronenberg Z."/>
            <person name="Li C."/>
            <person name="Domyan E.T."/>
            <person name="Pan H."/>
            <person name="Campbell M."/>
            <person name="Tan H."/>
            <person name="Huff C.D."/>
            <person name="Hu H."/>
            <person name="Vickrey A.I."/>
            <person name="Nielsen S.C."/>
            <person name="Stringham S.A."/>
            <person name="Hu H."/>
            <person name="Willerslev E."/>
            <person name="Gilbert M.T."/>
            <person name="Yandell M."/>
            <person name="Zhang G."/>
            <person name="Wang J."/>
        </authorList>
    </citation>
    <scope>NUCLEOTIDE SEQUENCE [LARGE SCALE GENOMIC DNA]</scope>
    <source>
        <tissue evidence="4">Blood</tissue>
    </source>
</reference>
<feature type="compositionally biased region" description="Basic and acidic residues" evidence="1">
    <location>
        <begin position="263"/>
        <end position="275"/>
    </location>
</feature>
<proteinExistence type="predicted"/>
<sequence>RPCAPTLVGAVGVPVRRDPLPEPGDCRLLRFHLVKTTRRGENPFLPGGYSTPWFVSAPGGSVNQPAPLRQMASGSVPGSSGETMIYYLLAGAAAFGGLFYAYRVVSSSRSNYIEHMNILQERAQSRKGRGDEEEMAEVTEGKTATDEADAVAAVGPAAQDESSGVSPETGEETDLPAPEASPAVEEAQQEPAANVEVDANSEAAAVQETVSEVLDVTAASAQEENSDAVEEGVASAAQEISDTPSGNQDIDAEESGRTSEVSVEDKTPEEVAKEP</sequence>
<gene>
    <name evidence="4" type="primary">MGARP</name>
    <name evidence="4" type="ORF">A306_00007002</name>
</gene>
<evidence type="ECO:0000313" key="5">
    <source>
        <dbReference type="Proteomes" id="UP000053872"/>
    </source>
</evidence>
<keyword evidence="2" id="KW-1133">Transmembrane helix</keyword>
<feature type="compositionally biased region" description="Polar residues" evidence="1">
    <location>
        <begin position="238"/>
        <end position="248"/>
    </location>
</feature>